<dbReference type="PANTHER" id="PTHR34219">
    <property type="entry name" value="IRON-REGULATED INNER MEMBRANE PROTEIN-RELATED"/>
    <property type="match status" value="1"/>
</dbReference>
<proteinExistence type="predicted"/>
<dbReference type="EMBL" id="JAXARY010000003">
    <property type="protein sequence ID" value="MDX8126696.1"/>
    <property type="molecule type" value="Genomic_DNA"/>
</dbReference>
<dbReference type="InterPro" id="IPR005625">
    <property type="entry name" value="PepSY-ass_TM"/>
</dbReference>
<reference evidence="2 3" key="1">
    <citation type="submission" date="2023-11" db="EMBL/GenBank/DDBJ databases">
        <authorList>
            <person name="Ouyang M.-Y."/>
        </authorList>
    </citation>
    <scope>NUCLEOTIDE SEQUENCE [LARGE SCALE GENOMIC DNA]</scope>
    <source>
        <strain evidence="2 3">OY6</strain>
    </source>
</reference>
<evidence type="ECO:0000313" key="3">
    <source>
        <dbReference type="Proteomes" id="UP001284537"/>
    </source>
</evidence>
<gene>
    <name evidence="2" type="ORF">QLH52_05345</name>
</gene>
<sequence length="404" mass="45193">MGNAEPVLSHSARRLTELKRRRKLWLQIHLWLGLLAGSVLLIAGLTGSIITFWQELDAVLNPALHQVSAAAEGVASYRPLDEIIAAADSAMPTDAKRGYIYYPRHAEQAFWLFYELPAGGEARQHTWNAFVDPYTARVTGIRLWEHADDLLAGSLIGFVFKLHYALLLDWDDGSWIVGTVAILSAISVLTGLILWWPLTGRWRSALTIKPRASVERFNHDLHKTLGFYSGLILFGVMLSGVYFNFGEPFRWLVDCFSPTKPLEQFHSVARPGPKPLSADRALMLADQATPAGQWYWLKLPDAADGTFIFTKHVDFGGVFRGRWQIVLDQSDGKILHVATPLSGGAGNVFLQWQWPLHSGQFLRLPGRVLVLASGLVCAALFVTGLIRWLQKRRAAKQVRIRKPN</sequence>
<dbReference type="Pfam" id="PF03929">
    <property type="entry name" value="PepSY_TM"/>
    <property type="match status" value="1"/>
</dbReference>
<accession>A0ABU4UB89</accession>
<dbReference type="Proteomes" id="UP001284537">
    <property type="component" value="Unassembled WGS sequence"/>
</dbReference>
<feature type="transmembrane region" description="Helical" evidence="1">
    <location>
        <begin position="225"/>
        <end position="243"/>
    </location>
</feature>
<feature type="transmembrane region" description="Helical" evidence="1">
    <location>
        <begin position="368"/>
        <end position="389"/>
    </location>
</feature>
<feature type="transmembrane region" description="Helical" evidence="1">
    <location>
        <begin position="175"/>
        <end position="196"/>
    </location>
</feature>
<keyword evidence="1" id="KW-1133">Transmembrane helix</keyword>
<organism evidence="2 3">
    <name type="scientific">Methylomonas defluvii</name>
    <dbReference type="NCBI Taxonomy" id="3045149"/>
    <lineage>
        <taxon>Bacteria</taxon>
        <taxon>Pseudomonadati</taxon>
        <taxon>Pseudomonadota</taxon>
        <taxon>Gammaproteobacteria</taxon>
        <taxon>Methylococcales</taxon>
        <taxon>Methylococcaceae</taxon>
        <taxon>Methylomonas</taxon>
    </lineage>
</organism>
<keyword evidence="1" id="KW-0472">Membrane</keyword>
<evidence type="ECO:0000256" key="1">
    <source>
        <dbReference type="SAM" id="Phobius"/>
    </source>
</evidence>
<feature type="transmembrane region" description="Helical" evidence="1">
    <location>
        <begin position="28"/>
        <end position="53"/>
    </location>
</feature>
<evidence type="ECO:0000313" key="2">
    <source>
        <dbReference type="EMBL" id="MDX8126696.1"/>
    </source>
</evidence>
<protein>
    <submittedName>
        <fullName evidence="2">PepSY-associated TM helix domain-containing protein</fullName>
    </submittedName>
</protein>
<name>A0ABU4UB89_9GAMM</name>
<comment type="caution">
    <text evidence="2">The sequence shown here is derived from an EMBL/GenBank/DDBJ whole genome shotgun (WGS) entry which is preliminary data.</text>
</comment>
<keyword evidence="3" id="KW-1185">Reference proteome</keyword>
<dbReference type="RefSeq" id="WP_319960807.1">
    <property type="nucleotide sequence ID" value="NZ_JAXARY010000003.1"/>
</dbReference>
<keyword evidence="1" id="KW-0812">Transmembrane</keyword>